<feature type="compositionally biased region" description="Polar residues" evidence="1">
    <location>
        <begin position="343"/>
        <end position="359"/>
    </location>
</feature>
<feature type="compositionally biased region" description="Low complexity" evidence="1">
    <location>
        <begin position="319"/>
        <end position="328"/>
    </location>
</feature>
<dbReference type="Proteomes" id="UP000887577">
    <property type="component" value="Unplaced"/>
</dbReference>
<proteinExistence type="predicted"/>
<sequence length="415" mass="46420">MIQTPRIHSCEATPISKLLKKVKTEEENSESSGSSSKSPVIRFDNPLWNGENSEAIFSEDSEANRPNFRSVGPNGYEKAYSNGGTAGNRLIVFEENDLCNVKQYAGKNNKYWYCLGCLRSSKIRTKAYQQPDGTFLIPKKHDCRSITYEEAKKEQEKIIEKWNIGEKDCTVEGGNDAAARNESDSSTVNEPPKSPAPQSDNVTVCSRLLTRTHPAIILPSAPRPLGTFRRRRRKNNKSPSSNKRCFALDRTEKRTAILNERTGELLIPCNHICEKILYENVQKEQDLIQQRYANRSTSLKKPNKICQIINRSKLATENSSTPSSSSPKKIPPSQPIYSGAHLPTSTSQRFSVSQNQSINTPPPASVSPPRMSDACQSGVKRNADERSKKDEGSSAAKKMKPTERFVSKVKLFYSK</sequence>
<feature type="region of interest" description="Disordered" evidence="1">
    <location>
        <begin position="310"/>
        <end position="401"/>
    </location>
</feature>
<organism evidence="2 3">
    <name type="scientific">Panagrolaimus superbus</name>
    <dbReference type="NCBI Taxonomy" id="310955"/>
    <lineage>
        <taxon>Eukaryota</taxon>
        <taxon>Metazoa</taxon>
        <taxon>Ecdysozoa</taxon>
        <taxon>Nematoda</taxon>
        <taxon>Chromadorea</taxon>
        <taxon>Rhabditida</taxon>
        <taxon>Tylenchina</taxon>
        <taxon>Panagrolaimomorpha</taxon>
        <taxon>Panagrolaimoidea</taxon>
        <taxon>Panagrolaimidae</taxon>
        <taxon>Panagrolaimus</taxon>
    </lineage>
</organism>
<evidence type="ECO:0000313" key="3">
    <source>
        <dbReference type="WBParaSite" id="PSU_v2.g11780.t1"/>
    </source>
</evidence>
<protein>
    <submittedName>
        <fullName evidence="3">Uncharacterized protein</fullName>
    </submittedName>
</protein>
<evidence type="ECO:0000256" key="1">
    <source>
        <dbReference type="SAM" id="MobiDB-lite"/>
    </source>
</evidence>
<accession>A0A914XXU7</accession>
<reference evidence="3" key="1">
    <citation type="submission" date="2022-11" db="UniProtKB">
        <authorList>
            <consortium name="WormBaseParasite"/>
        </authorList>
    </citation>
    <scope>IDENTIFICATION</scope>
</reference>
<evidence type="ECO:0000313" key="2">
    <source>
        <dbReference type="Proteomes" id="UP000887577"/>
    </source>
</evidence>
<name>A0A914XXU7_9BILA</name>
<feature type="compositionally biased region" description="Basic and acidic residues" evidence="1">
    <location>
        <begin position="381"/>
        <end position="392"/>
    </location>
</feature>
<dbReference type="AlphaFoldDB" id="A0A914XXU7"/>
<feature type="region of interest" description="Disordered" evidence="1">
    <location>
        <begin position="219"/>
        <end position="246"/>
    </location>
</feature>
<keyword evidence="2" id="KW-1185">Reference proteome</keyword>
<feature type="region of interest" description="Disordered" evidence="1">
    <location>
        <begin position="21"/>
        <end position="43"/>
    </location>
</feature>
<feature type="region of interest" description="Disordered" evidence="1">
    <location>
        <begin position="173"/>
        <end position="201"/>
    </location>
</feature>
<dbReference type="WBParaSite" id="PSU_v2.g11780.t1">
    <property type="protein sequence ID" value="PSU_v2.g11780.t1"/>
    <property type="gene ID" value="PSU_v2.g11780"/>
</dbReference>